<dbReference type="SUPFAM" id="SSF141072">
    <property type="entry name" value="CalX-like"/>
    <property type="match status" value="1"/>
</dbReference>
<feature type="domain" description="F5/8 type C" evidence="10">
    <location>
        <begin position="1760"/>
        <end position="1897"/>
    </location>
</feature>
<feature type="non-terminal residue" evidence="11">
    <location>
        <position position="2495"/>
    </location>
</feature>
<evidence type="ECO:0000313" key="11">
    <source>
        <dbReference type="EMBL" id="MBJ8350433.1"/>
    </source>
</evidence>
<dbReference type="Gene3D" id="2.60.120.260">
    <property type="entry name" value="Galactose-binding domain-like"/>
    <property type="match status" value="6"/>
</dbReference>
<evidence type="ECO:0000256" key="7">
    <source>
        <dbReference type="ARBA" id="ARBA00022837"/>
    </source>
</evidence>
<dbReference type="NCBIfam" id="TIGR01168">
    <property type="entry name" value="YSIRK_signal"/>
    <property type="match status" value="1"/>
</dbReference>
<sequence>MKHNQTFEKRSRYGIRKLSVGIGSVLIGMFFLGMSQTTFLVQADETTKVEATDAMAEGSTSGEEVVVNQPQVDASMEVAPKAEVVAVNEEALSESEQANEAPVLEESETNIALNKTYTSSGVEANTTYTENLAFDGNLDTRYSSARMKTGQSETVEQTPQWLQIDLGKKAEINSIEVDFFKKVYATDYVIESSADGENNWQEISHRTDLKPNATLQDPKDNITFTQPVISNRYLRFHFNKINHFAGGNAVSVKDIAIMGRLLEEVPETSPATNLAPHKAYSSSGIEAGTTYTADLAFDENTGTRYSSARMKTGQSATAEQTPQWLQIDLGRNAEIESITVDFFRKVYATDYVIESSADGQSNWQEISHRTALAPDATLQDPNDEITFASPVKSNRFLRFRFNKVNHFAGGNAVSVNEITIMGRLIGEAPVVINPQEKLEQATLAIDGNRVILTNIEEDDVYSYEIIGSNNQYLVDNKGNISSYRLNDQTVTLLVAARNKATSELLATTKMNKTIEIVAHHQETVTGTNQKPQLAIDIQEFLAGEGLLSIAEGDTIYVDSSFQKQVDLFNEDLQNILGFKLSAGTQENAKIKFILTNDYNLKEEGYLLRVLDDRIEVYAHDAKAFNYAAVTMAQMLQKDQALTRGVYRDYPNYEIRGMVLDVARVPMRMDFLQKVSKLFRWYKLNELHLHFNDNQWPSGSRADSNNWKVTETAHRLESPAFPSLNKQAFKHDRYEGEYDFYRNVYGNPAYSIEDFKAFQEEINSYGAHILAEFDNPGHSAHYSLYALNNPDNIDYLGKPIHHPSDLEALAINEQAYPEQTERAKRFIKDLIDSYLDNDILSYSQIHLGVDEYWEKNGNIESFRNYLNELNKLAKSHGKTLRTWGALTQFNGQTPVDKDIIFDEWAQYESLTVDRINEGYRVVNVPQPFTYVTPGRYHKDIINEQYVFEHWNPRVFNLGVAKDKQNALEAEPLILGAKGALWGDEHREGIEESDLYDRLEKSLAMIGYKTWSGNANRSFIDYQKALEATKLKNNYLPLKTNSEVLVNIDATHVAEGNIYDLSSNNHVFQNINNVAVVELEDNDKWFAFNGDNYLVSDIETISLPYTLEMTIRPTDSNSGSLLASRDGAIYLNKKGRRQSGEVVDGFMLNRYFYSQNITNPLEAGKDYKLTFTATREALIVYINGEQVASFAHQNETAGGSNTEGNFRTSFNLPFKKIGEGFKGYIKDIKVYNRFSQSEEIGKENLEKVNIALHKPVYSQRNNSAFFDQGIRSYSRFKLTDGDLVAGDGRWNSSNTDSDFFIVDLENPQDFSSIEVIFDNARIADSFKVLASNDLESFTELKTIRANQSERVTIETGRQAARYVKFETLKRQAGKNEIGVREFRVYQTRDSKEELATAFKQKAVTLTDNHWLEINNVLNNKYASNQAIKEAKNQLGINSDTKDDVNEETVIGNFGAIPSQSQLDYHKQELAAFIHFGMNTFTNREWGNGQEDVNQFNPTELDTDQWIKTLKDTGFKRTIMVVKHHDGFVLYPTEHSNHSVASSPWKNGKGDVLLELSESATKYNMDLGVYLSPWDANHPKYSVATQDEYNAYYLNQLKEILGNNKYGNNGKFVEVWMDGARGSGAQNVTYTFEEWFNYIREQEGDITIFSNQPTNVRWIGNERGIAGDPIWHKVTEQAIKNGPTNAYLNTGDPNGDLYSVGEADVSIRPGWFYHANQQPKSLRDLMSIYFKSVGRGTPLLLNIPPDQRGKFADADIERLHEFHNTIEEMYATDYARNASVTASSTRKNTKYSTTHLTDGDDNTTWALSNDATTGSFIVDLGQEQTFDVVELKEFIQQGQRIAGFRVDVEVGGQWVEYGKGSTVGYRRLIQGKPVTTSKVRVTITDALATPILSNFSLYKVPTSIEVTDGYPLGLEYKSNDIADTKNSTWHKETEGVRGTSMWTNQQGASAEYTFSGTKAYVVSTVDPNHGIMEIYIDGQKVDEVNTQSSVRKRSQLVYETSDLTNGEHTIKLVAKTNRAIATEGIFVLNNDGNGIFEIEQATYHVAKGENVSLVVKRNGSSDKTSSIKVITEPGTGVHGKVYQDTTQTLTFAPGETSKTIDIPTIKYPDSDGNLFDFFVKLVTPSEKSLLGFTTTATINVVPETGLPDYRREVADDASEIIYHGTWFNKTGTNKWSNFPKNTDEDKQDISLSMFFEGEGIEVIGHVDPGHGIYIVELDGKPLEFKEGYGHSTIVDGVAYFSGKASQRQGNQKLVNLANLSKGVHSLTIRLDPNKNDKTQNIGIQVDKFITLGRTSRILSKADALSDKRASYEELTGYINLAQDKVLYQEKLDALKSELETNLPKLVIIEQLTQELIELISDAEEDNNGETRVPNNFPTYELPESDFVAETKVPDTAPTTEDKPSIEFSNGSGVVNDLPELAFSTEKRELKDDASGVLVQLEVGEIAHISGISVGHKETKDPNTPNVLKDQDYDLFDISLVDAKGNVVSPLKDTLVIMP</sequence>
<keyword evidence="12" id="KW-1185">Reference proteome</keyword>
<dbReference type="Pfam" id="PF00728">
    <property type="entry name" value="Glyco_hydro_20"/>
    <property type="match status" value="1"/>
</dbReference>
<dbReference type="GO" id="GO:0006004">
    <property type="term" value="P:fucose metabolic process"/>
    <property type="evidence" value="ECO:0007669"/>
    <property type="project" value="TreeGrafter"/>
</dbReference>
<dbReference type="PANTHER" id="PTHR10030:SF37">
    <property type="entry name" value="ALPHA-L-FUCOSIDASE-RELATED"/>
    <property type="match status" value="1"/>
</dbReference>
<protein>
    <recommendedName>
        <fullName evidence="3">alpha-L-fucosidase</fullName>
        <ecNumber evidence="3">3.2.1.51</ecNumber>
    </recommendedName>
</protein>
<comment type="similarity">
    <text evidence="1">Belongs to the glycosyl hydrolase 20 family.</text>
</comment>
<dbReference type="EMBL" id="JAENBP010000013">
    <property type="protein sequence ID" value="MBJ8350433.1"/>
    <property type="molecule type" value="Genomic_DNA"/>
</dbReference>
<dbReference type="InterPro" id="IPR057739">
    <property type="entry name" value="Glyco_hydro_29_N"/>
</dbReference>
<dbReference type="InterPro" id="IPR038081">
    <property type="entry name" value="CalX-like_sf"/>
</dbReference>
<dbReference type="GO" id="GO:0004560">
    <property type="term" value="F:alpha-L-fucosidase activity"/>
    <property type="evidence" value="ECO:0007669"/>
    <property type="project" value="InterPro"/>
</dbReference>
<keyword evidence="7" id="KW-0106">Calcium</keyword>
<comment type="similarity">
    <text evidence="2">Belongs to the glycosyl hydrolase 29 family.</text>
</comment>
<evidence type="ECO:0000256" key="2">
    <source>
        <dbReference type="ARBA" id="ARBA00007951"/>
    </source>
</evidence>
<proteinExistence type="inferred from homology"/>
<dbReference type="CDD" id="cd06564">
    <property type="entry name" value="GH20_DspB_LnbB-like"/>
    <property type="match status" value="1"/>
</dbReference>
<evidence type="ECO:0000256" key="3">
    <source>
        <dbReference type="ARBA" id="ARBA00012662"/>
    </source>
</evidence>
<dbReference type="Pfam" id="PF04650">
    <property type="entry name" value="YSIRK_signal"/>
    <property type="match status" value="1"/>
</dbReference>
<feature type="domain" description="F5/8 type C" evidence="10">
    <location>
        <begin position="99"/>
        <end position="260"/>
    </location>
</feature>
<dbReference type="EC" id="3.2.1.51" evidence="3"/>
<dbReference type="GO" id="GO:0007154">
    <property type="term" value="P:cell communication"/>
    <property type="evidence" value="ECO:0007669"/>
    <property type="project" value="InterPro"/>
</dbReference>
<dbReference type="SMART" id="SM00812">
    <property type="entry name" value="Alpha_L_fucos"/>
    <property type="match status" value="1"/>
</dbReference>
<dbReference type="InterPro" id="IPR000933">
    <property type="entry name" value="Glyco_hydro_29"/>
</dbReference>
<evidence type="ECO:0000256" key="8">
    <source>
        <dbReference type="ARBA" id="ARBA00023295"/>
    </source>
</evidence>
<evidence type="ECO:0000256" key="5">
    <source>
        <dbReference type="ARBA" id="ARBA00022737"/>
    </source>
</evidence>
<dbReference type="SUPFAM" id="SSF55545">
    <property type="entry name" value="beta-N-acetylhexosaminidase-like domain"/>
    <property type="match status" value="1"/>
</dbReference>
<keyword evidence="6" id="KW-0378">Hydrolase</keyword>
<keyword evidence="8" id="KW-0326">Glycosidase</keyword>
<dbReference type="Pfam" id="PF02838">
    <property type="entry name" value="Glyco_hydro_20b"/>
    <property type="match status" value="1"/>
</dbReference>
<feature type="domain" description="F5/8 type C" evidence="10">
    <location>
        <begin position="267"/>
        <end position="423"/>
    </location>
</feature>
<dbReference type="SMART" id="SM00237">
    <property type="entry name" value="Calx_beta"/>
    <property type="match status" value="1"/>
</dbReference>
<comment type="caution">
    <text evidence="11">The sequence shown here is derived from an EMBL/GenBank/DDBJ whole genome shotgun (WGS) entry which is preliminary data.</text>
</comment>
<keyword evidence="9" id="KW-0472">Membrane</keyword>
<dbReference type="InterPro" id="IPR005877">
    <property type="entry name" value="YSIRK_signal_dom"/>
</dbReference>
<dbReference type="GO" id="GO:0016139">
    <property type="term" value="P:glycoside catabolic process"/>
    <property type="evidence" value="ECO:0007669"/>
    <property type="project" value="TreeGrafter"/>
</dbReference>
<dbReference type="SUPFAM" id="SSF49899">
    <property type="entry name" value="Concanavalin A-like lectins/glucanases"/>
    <property type="match status" value="1"/>
</dbReference>
<reference evidence="11 12" key="1">
    <citation type="journal article" date="2021" name="Int. J. Syst. Evol. Microbiol.">
        <title>Streptococcus vicugnae sp. nov., isolated from faeces of alpacas (Vicugna pacos) and cattle (Bos taurus), Streptococcus zalophi sp. nov., and Streptococcus pacificus sp. nov., isolated from respiratory tract of California sea lions (Zalophus californianus).</title>
        <authorList>
            <person name="Volokhov D.V."/>
            <person name="Zagorodnyaya T.A."/>
            <person name="Shen Z."/>
            <person name="Blom J."/>
            <person name="Furtak V.A."/>
            <person name="Eisenberg T."/>
            <person name="Fan P."/>
            <person name="Jeong K.C."/>
            <person name="Gao Y."/>
            <person name="Zhang S."/>
            <person name="Amselle M."/>
        </authorList>
    </citation>
    <scope>NUCLEOTIDE SEQUENCE [LARGE SCALE GENOMIC DNA]</scope>
    <source>
        <strain evidence="12">CSL7508-lung</strain>
    </source>
</reference>
<evidence type="ECO:0000313" key="12">
    <source>
        <dbReference type="Proteomes" id="UP000644875"/>
    </source>
</evidence>
<dbReference type="GO" id="GO:0016020">
    <property type="term" value="C:membrane"/>
    <property type="evidence" value="ECO:0007669"/>
    <property type="project" value="InterPro"/>
</dbReference>
<dbReference type="Pfam" id="PF01120">
    <property type="entry name" value="Alpha_L_fucos"/>
    <property type="match status" value="1"/>
</dbReference>
<evidence type="ECO:0000256" key="4">
    <source>
        <dbReference type="ARBA" id="ARBA00022729"/>
    </source>
</evidence>
<organism evidence="11 12">
    <name type="scientific">Streptococcus zalophi</name>
    <dbReference type="NCBI Taxonomy" id="640031"/>
    <lineage>
        <taxon>Bacteria</taxon>
        <taxon>Bacillati</taxon>
        <taxon>Bacillota</taxon>
        <taxon>Bacilli</taxon>
        <taxon>Lactobacillales</taxon>
        <taxon>Streptococcaceae</taxon>
        <taxon>Streptococcus</taxon>
    </lineage>
</organism>
<dbReference type="PROSITE" id="PS50022">
    <property type="entry name" value="FA58C_3"/>
    <property type="match status" value="3"/>
</dbReference>
<keyword evidence="5" id="KW-0677">Repeat</keyword>
<dbReference type="Gene3D" id="3.30.379.10">
    <property type="entry name" value="Chitobiase/beta-hexosaminidase domain 2-like"/>
    <property type="match status" value="1"/>
</dbReference>
<dbReference type="Pfam" id="PF13385">
    <property type="entry name" value="Laminin_G_3"/>
    <property type="match status" value="1"/>
</dbReference>
<dbReference type="GO" id="GO:0005764">
    <property type="term" value="C:lysosome"/>
    <property type="evidence" value="ECO:0007669"/>
    <property type="project" value="TreeGrafter"/>
</dbReference>
<dbReference type="InterPro" id="IPR015882">
    <property type="entry name" value="HEX_bac_N"/>
</dbReference>
<dbReference type="InterPro" id="IPR003644">
    <property type="entry name" value="Calx_beta"/>
</dbReference>
<dbReference type="InterPro" id="IPR017853">
    <property type="entry name" value="GH"/>
</dbReference>
<name>A0A934UE99_9STRE</name>
<dbReference type="Gene3D" id="3.20.20.80">
    <property type="entry name" value="Glycosidases"/>
    <property type="match status" value="2"/>
</dbReference>
<dbReference type="FunFam" id="3.20.20.80:FF:000052">
    <property type="entry name" value="Putative alpha-L-fucosidase 1"/>
    <property type="match status" value="1"/>
</dbReference>
<dbReference type="InterPro" id="IPR000421">
    <property type="entry name" value="FA58C"/>
</dbReference>
<dbReference type="InterPro" id="IPR015883">
    <property type="entry name" value="Glyco_hydro_20_cat"/>
</dbReference>
<feature type="transmembrane region" description="Helical" evidence="9">
    <location>
        <begin position="20"/>
        <end position="41"/>
    </location>
</feature>
<dbReference type="Proteomes" id="UP000644875">
    <property type="component" value="Unassembled WGS sequence"/>
</dbReference>
<evidence type="ECO:0000259" key="10">
    <source>
        <dbReference type="PROSITE" id="PS50022"/>
    </source>
</evidence>
<accession>A0A934UE99</accession>
<dbReference type="Pfam" id="PF00754">
    <property type="entry name" value="F5_F8_type_C"/>
    <property type="match status" value="4"/>
</dbReference>
<dbReference type="Pfam" id="PF03160">
    <property type="entry name" value="Calx-beta"/>
    <property type="match status" value="1"/>
</dbReference>
<gene>
    <name evidence="11" type="ORF">JHK64_07325</name>
</gene>
<evidence type="ECO:0000256" key="1">
    <source>
        <dbReference type="ARBA" id="ARBA00006285"/>
    </source>
</evidence>
<dbReference type="PANTHER" id="PTHR10030">
    <property type="entry name" value="ALPHA-L-FUCOSIDASE"/>
    <property type="match status" value="1"/>
</dbReference>
<dbReference type="InterPro" id="IPR008979">
    <property type="entry name" value="Galactose-bd-like_sf"/>
</dbReference>
<dbReference type="InterPro" id="IPR029018">
    <property type="entry name" value="Hex-like_dom2"/>
</dbReference>
<dbReference type="InterPro" id="IPR013320">
    <property type="entry name" value="ConA-like_dom_sf"/>
</dbReference>
<dbReference type="SUPFAM" id="SSF51445">
    <property type="entry name" value="(Trans)glycosidases"/>
    <property type="match status" value="2"/>
</dbReference>
<dbReference type="Gene3D" id="2.60.40.2030">
    <property type="match status" value="1"/>
</dbReference>
<dbReference type="GO" id="GO:0004563">
    <property type="term" value="F:beta-N-acetylhexosaminidase activity"/>
    <property type="evidence" value="ECO:0007669"/>
    <property type="project" value="UniProtKB-ARBA"/>
</dbReference>
<evidence type="ECO:0000256" key="9">
    <source>
        <dbReference type="SAM" id="Phobius"/>
    </source>
</evidence>
<dbReference type="SUPFAM" id="SSF49785">
    <property type="entry name" value="Galactose-binding domain-like"/>
    <property type="match status" value="4"/>
</dbReference>
<keyword evidence="4" id="KW-0732">Signal</keyword>
<dbReference type="Gene3D" id="2.60.120.200">
    <property type="match status" value="1"/>
</dbReference>
<dbReference type="RefSeq" id="WP_199568364.1">
    <property type="nucleotide sequence ID" value="NZ_JAENBP010000013.1"/>
</dbReference>
<keyword evidence="9" id="KW-1133">Transmembrane helix</keyword>
<evidence type="ECO:0000256" key="6">
    <source>
        <dbReference type="ARBA" id="ARBA00022801"/>
    </source>
</evidence>
<keyword evidence="9" id="KW-0812">Transmembrane</keyword>